<dbReference type="Proteomes" id="UP000235406">
    <property type="component" value="Unassembled WGS sequence"/>
</dbReference>
<evidence type="ECO:0000313" key="1">
    <source>
        <dbReference type="EMBL" id="PMM74057.1"/>
    </source>
</evidence>
<organism evidence="1 2">
    <name type="scientific">Vibrio lentus</name>
    <dbReference type="NCBI Taxonomy" id="136468"/>
    <lineage>
        <taxon>Bacteria</taxon>
        <taxon>Pseudomonadati</taxon>
        <taxon>Pseudomonadota</taxon>
        <taxon>Gammaproteobacteria</taxon>
        <taxon>Vibrionales</taxon>
        <taxon>Vibrionaceae</taxon>
        <taxon>Vibrio</taxon>
    </lineage>
</organism>
<accession>A0A2N7KEF4</accession>
<dbReference type="AlphaFoldDB" id="A0A2N7KEF4"/>
<comment type="caution">
    <text evidence="1">The sequence shown here is derived from an EMBL/GenBank/DDBJ whole genome shotgun (WGS) entry which is preliminary data.</text>
</comment>
<sequence length="123" mass="14729">MNVNKFIRTSLEKYSENEFIHDNHIRPMNQFILENTKIFKLEDGMSKIINYICDFFSYQKPEISTPPKNVSEYDDFIIKKSTIDLVNDFYSEDFTFFDYKKVEISKKNISFSELKSKIEATYD</sequence>
<proteinExistence type="predicted"/>
<gene>
    <name evidence="1" type="ORF">BCT49_24445</name>
</gene>
<dbReference type="EMBL" id="MCZK01000065">
    <property type="protein sequence ID" value="PMM74057.1"/>
    <property type="molecule type" value="Genomic_DNA"/>
</dbReference>
<protein>
    <submittedName>
        <fullName evidence="1">Uncharacterized protein</fullName>
    </submittedName>
</protein>
<reference evidence="2" key="1">
    <citation type="submission" date="2016-07" db="EMBL/GenBank/DDBJ databases">
        <title>Nontailed viruses are major unrecognized killers of bacteria in the ocean.</title>
        <authorList>
            <person name="Kauffman K."/>
            <person name="Hussain F."/>
            <person name="Yang J."/>
            <person name="Arevalo P."/>
            <person name="Brown J."/>
            <person name="Cutler M."/>
            <person name="Kelly L."/>
            <person name="Polz M.F."/>
        </authorList>
    </citation>
    <scope>NUCLEOTIDE SEQUENCE [LARGE SCALE GENOMIC DNA]</scope>
    <source>
        <strain evidence="2">10N.261.46.F8</strain>
    </source>
</reference>
<name>A0A2N7KEF4_9VIBR</name>
<evidence type="ECO:0000313" key="2">
    <source>
        <dbReference type="Proteomes" id="UP000235406"/>
    </source>
</evidence>